<gene>
    <name evidence="6" type="ORF">OXX778_LOCUS19488</name>
</gene>
<feature type="region of interest" description="Disordered" evidence="5">
    <location>
        <begin position="11"/>
        <end position="30"/>
    </location>
</feature>
<dbReference type="Gene3D" id="3.40.1370.10">
    <property type="match status" value="1"/>
</dbReference>
<dbReference type="OrthoDB" id="275876at2759"/>
<keyword evidence="2" id="KW-0689">Ribosomal protein</keyword>
<evidence type="ECO:0000256" key="5">
    <source>
        <dbReference type="SAM" id="MobiDB-lite"/>
    </source>
</evidence>
<dbReference type="Proteomes" id="UP000663879">
    <property type="component" value="Unassembled WGS sequence"/>
</dbReference>
<dbReference type="GO" id="GO:0005840">
    <property type="term" value="C:ribosome"/>
    <property type="evidence" value="ECO:0007669"/>
    <property type="project" value="UniProtKB-KW"/>
</dbReference>
<sequence length="187" mass="21489">MNGVQDYRWVPTRAEMPGRNKKPWQQKGLGKARHGSRLAPQWMNGGVAHGPRGPKSYFFMEGFFQRITGLTTALTVKFHQNDLHIVDSLDIPTENSLYLEQLINERFWGPSVLFVDDNDIMPYNITAASSKIKGLTLMPTYGLNVYSMLKHNTLVMTTKSLDKLEEKILYYLNNSEYRNTPYLKKIA</sequence>
<accession>A0A814LNP0</accession>
<dbReference type="InterPro" id="IPR002136">
    <property type="entry name" value="Ribosomal_uL4"/>
</dbReference>
<evidence type="ECO:0000256" key="2">
    <source>
        <dbReference type="ARBA" id="ARBA00022980"/>
    </source>
</evidence>
<dbReference type="GO" id="GO:0006412">
    <property type="term" value="P:translation"/>
    <property type="evidence" value="ECO:0007669"/>
    <property type="project" value="InterPro"/>
</dbReference>
<evidence type="ECO:0000256" key="4">
    <source>
        <dbReference type="ARBA" id="ARBA00040565"/>
    </source>
</evidence>
<dbReference type="PANTHER" id="PTHR10746:SF6">
    <property type="entry name" value="LARGE RIBOSOMAL SUBUNIT PROTEIN UL4M"/>
    <property type="match status" value="1"/>
</dbReference>
<comment type="similarity">
    <text evidence="1">Belongs to the universal ribosomal protein uL4 family.</text>
</comment>
<organism evidence="6 7">
    <name type="scientific">Brachionus calyciflorus</name>
    <dbReference type="NCBI Taxonomy" id="104777"/>
    <lineage>
        <taxon>Eukaryota</taxon>
        <taxon>Metazoa</taxon>
        <taxon>Spiralia</taxon>
        <taxon>Gnathifera</taxon>
        <taxon>Rotifera</taxon>
        <taxon>Eurotatoria</taxon>
        <taxon>Monogononta</taxon>
        <taxon>Pseudotrocha</taxon>
        <taxon>Ploima</taxon>
        <taxon>Brachionidae</taxon>
        <taxon>Brachionus</taxon>
    </lineage>
</organism>
<dbReference type="PANTHER" id="PTHR10746">
    <property type="entry name" value="50S RIBOSOMAL PROTEIN L4"/>
    <property type="match status" value="1"/>
</dbReference>
<keyword evidence="7" id="KW-1185">Reference proteome</keyword>
<dbReference type="AlphaFoldDB" id="A0A814LNP0"/>
<evidence type="ECO:0000256" key="1">
    <source>
        <dbReference type="ARBA" id="ARBA00010528"/>
    </source>
</evidence>
<keyword evidence="3" id="KW-0687">Ribonucleoprotein</keyword>
<reference evidence="6" key="1">
    <citation type="submission" date="2021-02" db="EMBL/GenBank/DDBJ databases">
        <authorList>
            <person name="Nowell W R."/>
        </authorList>
    </citation>
    <scope>NUCLEOTIDE SEQUENCE</scope>
    <source>
        <strain evidence="6">Ploen Becks lab</strain>
    </source>
</reference>
<comment type="caution">
    <text evidence="6">The sequence shown here is derived from an EMBL/GenBank/DDBJ whole genome shotgun (WGS) entry which is preliminary data.</text>
</comment>
<evidence type="ECO:0000313" key="7">
    <source>
        <dbReference type="Proteomes" id="UP000663879"/>
    </source>
</evidence>
<name>A0A814LNP0_9BILA</name>
<evidence type="ECO:0000256" key="3">
    <source>
        <dbReference type="ARBA" id="ARBA00023274"/>
    </source>
</evidence>
<proteinExistence type="inferred from homology"/>
<dbReference type="SUPFAM" id="SSF52166">
    <property type="entry name" value="Ribosomal protein L4"/>
    <property type="match status" value="1"/>
</dbReference>
<dbReference type="GO" id="GO:1990904">
    <property type="term" value="C:ribonucleoprotein complex"/>
    <property type="evidence" value="ECO:0007669"/>
    <property type="project" value="UniProtKB-KW"/>
</dbReference>
<dbReference type="EMBL" id="CAJNOC010005927">
    <property type="protein sequence ID" value="CAF1065687.1"/>
    <property type="molecule type" value="Genomic_DNA"/>
</dbReference>
<dbReference type="Pfam" id="PF00573">
    <property type="entry name" value="Ribosomal_L4"/>
    <property type="match status" value="1"/>
</dbReference>
<evidence type="ECO:0000313" key="6">
    <source>
        <dbReference type="EMBL" id="CAF1065687.1"/>
    </source>
</evidence>
<feature type="compositionally biased region" description="Basic residues" evidence="5">
    <location>
        <begin position="19"/>
        <end position="30"/>
    </location>
</feature>
<dbReference type="GO" id="GO:0003735">
    <property type="term" value="F:structural constituent of ribosome"/>
    <property type="evidence" value="ECO:0007669"/>
    <property type="project" value="InterPro"/>
</dbReference>
<dbReference type="InterPro" id="IPR013005">
    <property type="entry name" value="Ribosomal_uL4-like"/>
</dbReference>
<protein>
    <recommendedName>
        <fullName evidence="4">Large ribosomal subunit protein uL4m</fullName>
    </recommendedName>
</protein>
<dbReference type="InterPro" id="IPR023574">
    <property type="entry name" value="Ribosomal_uL4_dom_sf"/>
</dbReference>